<name>A0A7Y4BNQ1_9VIBR</name>
<dbReference type="PROSITE" id="PS52004">
    <property type="entry name" value="KS3_2"/>
    <property type="match status" value="1"/>
</dbReference>
<evidence type="ECO:0000256" key="16">
    <source>
        <dbReference type="ARBA" id="ARBA00048121"/>
    </source>
</evidence>
<dbReference type="EC" id="2.3.1.41" evidence="5"/>
<reference evidence="22 24" key="3">
    <citation type="submission" date="2019-09" db="EMBL/GenBank/DDBJ databases">
        <title>Draft genome sequencing and comparative genomics of hatchery-associated Vibrios.</title>
        <authorList>
            <person name="Kehlet-Delgado H."/>
            <person name="Mueller R.S."/>
        </authorList>
    </citation>
    <scope>NUCLEOTIDE SEQUENCE [LARGE SCALE GENOMIC DNA]</scope>
    <source>
        <strain evidence="22 24">09-121-3</strain>
    </source>
</reference>
<dbReference type="FunFam" id="3.40.47.10:FF:000005">
    <property type="entry name" value="3-oxoacyl-[acyl-carrier-protein] synthase I"/>
    <property type="match status" value="1"/>
</dbReference>
<dbReference type="CDD" id="cd00834">
    <property type="entry name" value="KAS_I_II"/>
    <property type="match status" value="1"/>
</dbReference>
<dbReference type="RefSeq" id="WP_006959468.1">
    <property type="nucleotide sequence ID" value="NZ_CP009264.1"/>
</dbReference>
<comment type="similarity">
    <text evidence="3 18">Belongs to the thiolase-like superfamily. Beta-ketoacyl-ACP synthases family.</text>
</comment>
<comment type="subcellular location">
    <subcellularLocation>
        <location evidence="1">Cytoplasm</location>
    </subcellularLocation>
</comment>
<keyword evidence="10" id="KW-0443">Lipid metabolism</keyword>
<dbReference type="OrthoDB" id="9808669at2"/>
<evidence type="ECO:0000256" key="11">
    <source>
        <dbReference type="ARBA" id="ARBA00023160"/>
    </source>
</evidence>
<evidence type="ECO:0000313" key="24">
    <source>
        <dbReference type="Proteomes" id="UP000576645"/>
    </source>
</evidence>
<dbReference type="SUPFAM" id="SSF53901">
    <property type="entry name" value="Thiolase-like"/>
    <property type="match status" value="2"/>
</dbReference>
<dbReference type="GeneID" id="93942865"/>
<evidence type="ECO:0000256" key="2">
    <source>
        <dbReference type="ARBA" id="ARBA00005194"/>
    </source>
</evidence>
<dbReference type="EMBL" id="CP009617">
    <property type="protein sequence ID" value="AIW18180.1"/>
    <property type="molecule type" value="Genomic_DNA"/>
</dbReference>
<comment type="catalytic activity">
    <reaction evidence="16">
        <text>(3Z)-decenoyl-[ACP] + malonyl-[ACP] + H(+) = 3-oxo-(5Z)-dodecenoyl-[ACP] + holo-[ACP] + CO2</text>
        <dbReference type="Rhea" id="RHEA:54940"/>
        <dbReference type="Rhea" id="RHEA-COMP:9623"/>
        <dbReference type="Rhea" id="RHEA-COMP:9685"/>
        <dbReference type="Rhea" id="RHEA-COMP:9927"/>
        <dbReference type="Rhea" id="RHEA-COMP:14042"/>
        <dbReference type="ChEBI" id="CHEBI:15378"/>
        <dbReference type="ChEBI" id="CHEBI:16526"/>
        <dbReference type="ChEBI" id="CHEBI:64479"/>
        <dbReference type="ChEBI" id="CHEBI:78449"/>
        <dbReference type="ChEBI" id="CHEBI:78798"/>
        <dbReference type="ChEBI" id="CHEBI:138410"/>
    </reaction>
    <physiologicalReaction direction="left-to-right" evidence="16">
        <dbReference type="Rhea" id="RHEA:54941"/>
    </physiologicalReaction>
</comment>
<evidence type="ECO:0000256" key="12">
    <source>
        <dbReference type="ARBA" id="ARBA00023315"/>
    </source>
</evidence>
<keyword evidence="11" id="KW-0275">Fatty acid biosynthesis</keyword>
<comment type="subunit">
    <text evidence="4">Homodimer.</text>
</comment>
<keyword evidence="8 18" id="KW-0808">Transferase</keyword>
<dbReference type="Pfam" id="PF00109">
    <property type="entry name" value="ketoacyl-synt"/>
    <property type="match status" value="1"/>
</dbReference>
<evidence type="ECO:0000313" key="20">
    <source>
        <dbReference type="EMBL" id="AIW18180.1"/>
    </source>
</evidence>
<dbReference type="NCBIfam" id="NF005935">
    <property type="entry name" value="PRK07967.1"/>
    <property type="match status" value="1"/>
</dbReference>
<dbReference type="InterPro" id="IPR014030">
    <property type="entry name" value="Ketoacyl_synth_N"/>
</dbReference>
<keyword evidence="12 21" id="KW-0012">Acyltransferase</keyword>
<dbReference type="GO" id="GO:0005829">
    <property type="term" value="C:cytosol"/>
    <property type="evidence" value="ECO:0007669"/>
    <property type="project" value="TreeGrafter"/>
</dbReference>
<evidence type="ECO:0000256" key="5">
    <source>
        <dbReference type="ARBA" id="ARBA00013191"/>
    </source>
</evidence>
<evidence type="ECO:0000313" key="21">
    <source>
        <dbReference type="EMBL" id="KJY72058.1"/>
    </source>
</evidence>
<dbReference type="SMART" id="SM00825">
    <property type="entry name" value="PKS_KS"/>
    <property type="match status" value="1"/>
</dbReference>
<dbReference type="GO" id="GO:0006633">
    <property type="term" value="P:fatty acid biosynthetic process"/>
    <property type="evidence" value="ECO:0007669"/>
    <property type="project" value="UniProtKB-UniPathway"/>
</dbReference>
<protein>
    <recommendedName>
        <fullName evidence="13">3-oxoacyl-[acyl-carrier-protein] synthase 1</fullName>
        <ecNumber evidence="5">2.3.1.41</ecNumber>
    </recommendedName>
    <alternativeName>
        <fullName evidence="14">3-oxoacyl-[acyl-carrier-protein] synthase I</fullName>
    </alternativeName>
    <alternativeName>
        <fullName evidence="15">Beta-ketoacyl-ACP synthase I</fullName>
    </alternativeName>
</protein>
<sequence>MKRVVITGMGIVSSIGNNVEEVLASLKAGKSGITASEQFKEQGLRSQVWGDLKINPSEHIDRKQMRFMGDAAAYAYLSMQQAIEDAGLTEEQVSNDRTGIVAGSGGASALNQALAVDTMRAKGVKRVGPYMVPRTMSSTVSACLATPFKIRGVNYSMSSACATSAHCVGHAMELIQLGKQDIVFAGGGEELDWSQTMMFDAMGALSTKYNETPDKASRTYDADRDGFVISGGGGMLVIEELEHALARGAKIYGEIVGYGATSDGYDMVAPSGEGAVRCMKMAMQDVDAIDYVNTHGTSTPVGDVKELGAIQELFGDNSPAISATKAMTGHALGAAGVHEAIYSTLMLDNNFIAPSVNVENLDEAAQGLDIVTETRDAELTTVMSNSFGFGGTNATLVIKKYQG</sequence>
<keyword evidence="6" id="KW-0963">Cytoplasm</keyword>
<reference evidence="20 23" key="1">
    <citation type="submission" date="2014-10" db="EMBL/GenBank/DDBJ databases">
        <title>The Complete Genome Sequence for the Shellfish Pathogen Vibrio coralliilyticus RE98 Isolated from a Shellfish Hatchery.</title>
        <authorList>
            <person name="Richards G.P."/>
            <person name="Bono J.L."/>
            <person name="Watson M.A."/>
            <person name="Needleman D.S."/>
        </authorList>
    </citation>
    <scope>NUCLEOTIDE SEQUENCE [LARGE SCALE GENOMIC DNA]</scope>
    <source>
        <strain evidence="20 23">RE98</strain>
    </source>
</reference>
<dbReference type="Gene3D" id="3.40.47.10">
    <property type="match status" value="2"/>
</dbReference>
<feature type="domain" description="Ketosynthase family 3 (KS3)" evidence="19">
    <location>
        <begin position="1"/>
        <end position="400"/>
    </location>
</feature>
<evidence type="ECO:0000256" key="8">
    <source>
        <dbReference type="ARBA" id="ARBA00022679"/>
    </source>
</evidence>
<gene>
    <name evidence="22" type="primary">fabB</name>
    <name evidence="22" type="ORF">F0238_16520</name>
    <name evidence="20" type="ORF">IX92_03625</name>
    <name evidence="21" type="ORF">TW71_13865</name>
</gene>
<dbReference type="NCBIfam" id="NF005589">
    <property type="entry name" value="PRK07314.1"/>
    <property type="match status" value="1"/>
</dbReference>
<dbReference type="EMBL" id="VTXP01000009">
    <property type="protein sequence ID" value="NOJ24337.1"/>
    <property type="molecule type" value="Genomic_DNA"/>
</dbReference>
<dbReference type="KEGG" id="vcy:IX92_03625"/>
<dbReference type="InterPro" id="IPR018201">
    <property type="entry name" value="Ketoacyl_synth_AS"/>
</dbReference>
<evidence type="ECO:0000256" key="3">
    <source>
        <dbReference type="ARBA" id="ARBA00008467"/>
    </source>
</evidence>
<dbReference type="InterPro" id="IPR014031">
    <property type="entry name" value="Ketoacyl_synth_C"/>
</dbReference>
<organism evidence="21">
    <name type="scientific">Vibrio coralliilyticus</name>
    <dbReference type="NCBI Taxonomy" id="190893"/>
    <lineage>
        <taxon>Bacteria</taxon>
        <taxon>Pseudomonadati</taxon>
        <taxon>Pseudomonadota</taxon>
        <taxon>Gammaproteobacteria</taxon>
        <taxon>Vibrionales</taxon>
        <taxon>Vibrionaceae</taxon>
        <taxon>Vibrio</taxon>
    </lineage>
</organism>
<dbReference type="InterPro" id="IPR016039">
    <property type="entry name" value="Thiolase-like"/>
</dbReference>
<dbReference type="EMBL" id="JXXR01000015">
    <property type="protein sequence ID" value="KJY72058.1"/>
    <property type="molecule type" value="Genomic_DNA"/>
</dbReference>
<dbReference type="InterPro" id="IPR020841">
    <property type="entry name" value="PKS_Beta-ketoAc_synthase_dom"/>
</dbReference>
<evidence type="ECO:0000256" key="7">
    <source>
        <dbReference type="ARBA" id="ARBA00022516"/>
    </source>
</evidence>
<reference evidence="21" key="2">
    <citation type="journal article" date="2015" name="BMC Genomics">
        <title>Genome mining reveals unlocked bioactive potential of marine Gram-negative bacteria.</title>
        <authorList>
            <person name="Machado H."/>
            <person name="Sonnenschein E.C."/>
            <person name="Melchiorsen J."/>
            <person name="Gram L."/>
        </authorList>
    </citation>
    <scope>NUCLEOTIDE SEQUENCE</scope>
    <source>
        <strain evidence="21">S2052</strain>
    </source>
</reference>
<dbReference type="FunFam" id="3.40.47.10:FF:000006">
    <property type="entry name" value="3-oxoacyl-[acyl-carrier-protein] synthase I"/>
    <property type="match status" value="1"/>
</dbReference>
<keyword evidence="9" id="KW-0276">Fatty acid metabolism</keyword>
<keyword evidence="23" id="KW-1185">Reference proteome</keyword>
<proteinExistence type="inferred from homology"/>
<dbReference type="InterPro" id="IPR000794">
    <property type="entry name" value="Beta-ketoacyl_synthase"/>
</dbReference>
<dbReference type="PROSITE" id="PS00606">
    <property type="entry name" value="KS3_1"/>
    <property type="match status" value="1"/>
</dbReference>
<dbReference type="UniPathway" id="UPA00094"/>
<evidence type="ECO:0000256" key="18">
    <source>
        <dbReference type="RuleBase" id="RU003694"/>
    </source>
</evidence>
<evidence type="ECO:0000259" key="19">
    <source>
        <dbReference type="PROSITE" id="PS52004"/>
    </source>
</evidence>
<evidence type="ECO:0000256" key="9">
    <source>
        <dbReference type="ARBA" id="ARBA00022832"/>
    </source>
</evidence>
<evidence type="ECO:0000256" key="14">
    <source>
        <dbReference type="ARBA" id="ARBA00041620"/>
    </source>
</evidence>
<dbReference type="AlphaFoldDB" id="A0A7Y4BNQ1"/>
<comment type="catalytic activity">
    <reaction evidence="17">
        <text>a fatty acyl-[ACP] + malonyl-[ACP] + H(+) = a 3-oxoacyl-[ACP] + holo-[ACP] + CO2</text>
        <dbReference type="Rhea" id="RHEA:22836"/>
        <dbReference type="Rhea" id="RHEA-COMP:9623"/>
        <dbReference type="Rhea" id="RHEA-COMP:9685"/>
        <dbReference type="Rhea" id="RHEA-COMP:9916"/>
        <dbReference type="Rhea" id="RHEA-COMP:14125"/>
        <dbReference type="ChEBI" id="CHEBI:15378"/>
        <dbReference type="ChEBI" id="CHEBI:16526"/>
        <dbReference type="ChEBI" id="CHEBI:64479"/>
        <dbReference type="ChEBI" id="CHEBI:78449"/>
        <dbReference type="ChEBI" id="CHEBI:78776"/>
        <dbReference type="ChEBI" id="CHEBI:138651"/>
        <dbReference type="EC" id="2.3.1.41"/>
    </reaction>
    <physiologicalReaction direction="left-to-right" evidence="17">
        <dbReference type="Rhea" id="RHEA:22837"/>
    </physiologicalReaction>
</comment>
<evidence type="ECO:0000256" key="4">
    <source>
        <dbReference type="ARBA" id="ARBA00011738"/>
    </source>
</evidence>
<dbReference type="Proteomes" id="UP000576645">
    <property type="component" value="Unassembled WGS sequence"/>
</dbReference>
<accession>A0A7Y4BNQ1</accession>
<evidence type="ECO:0000256" key="10">
    <source>
        <dbReference type="ARBA" id="ARBA00023098"/>
    </source>
</evidence>
<evidence type="ECO:0000256" key="13">
    <source>
        <dbReference type="ARBA" id="ARBA00039450"/>
    </source>
</evidence>
<evidence type="ECO:0000256" key="6">
    <source>
        <dbReference type="ARBA" id="ARBA00022490"/>
    </source>
</evidence>
<evidence type="ECO:0000313" key="22">
    <source>
        <dbReference type="EMBL" id="NOJ24337.1"/>
    </source>
</evidence>
<dbReference type="GO" id="GO:0004315">
    <property type="term" value="F:3-oxoacyl-[acyl-carrier-protein] synthase activity"/>
    <property type="evidence" value="ECO:0007669"/>
    <property type="project" value="UniProtKB-EC"/>
</dbReference>
<evidence type="ECO:0000313" key="23">
    <source>
        <dbReference type="Proteomes" id="UP000030081"/>
    </source>
</evidence>
<dbReference type="PANTHER" id="PTHR11712:SF306">
    <property type="entry name" value="3-OXOACYL-[ACYL-CARRIER-PROTEIN] SYNTHASE 1"/>
    <property type="match status" value="1"/>
</dbReference>
<evidence type="ECO:0000256" key="1">
    <source>
        <dbReference type="ARBA" id="ARBA00004496"/>
    </source>
</evidence>
<dbReference type="Pfam" id="PF02801">
    <property type="entry name" value="Ketoacyl-synt_C"/>
    <property type="match status" value="1"/>
</dbReference>
<evidence type="ECO:0000256" key="17">
    <source>
        <dbReference type="ARBA" id="ARBA00048506"/>
    </source>
</evidence>
<comment type="pathway">
    <text evidence="2">Lipid metabolism; fatty acid biosynthesis.</text>
</comment>
<dbReference type="Proteomes" id="UP000030081">
    <property type="component" value="Chromosome 1"/>
</dbReference>
<evidence type="ECO:0000256" key="15">
    <source>
        <dbReference type="ARBA" id="ARBA00042143"/>
    </source>
</evidence>
<dbReference type="KEGG" id="vct:JV59_35100"/>
<dbReference type="PANTHER" id="PTHR11712">
    <property type="entry name" value="POLYKETIDE SYNTHASE-RELATED"/>
    <property type="match status" value="1"/>
</dbReference>
<keyword evidence="7" id="KW-0444">Lipid biosynthesis</keyword>